<dbReference type="GO" id="GO:0047490">
    <property type="term" value="F:pectin lyase activity"/>
    <property type="evidence" value="ECO:0007669"/>
    <property type="project" value="UniProtKB-EC"/>
</dbReference>
<dbReference type="AlphaFoldDB" id="A0AAN5BZK6"/>
<protein>
    <recommendedName>
        <fullName evidence="13">pectin lyase</fullName>
        <ecNumber evidence="13">4.2.2.10</ecNumber>
    </recommendedName>
</protein>
<comment type="caution">
    <text evidence="16">The sequence shown here is derived from an EMBL/GenBank/DDBJ whole genome shotgun (WGS) entry which is preliminary data.</text>
</comment>
<evidence type="ECO:0000256" key="1">
    <source>
        <dbReference type="ARBA" id="ARBA00004613"/>
    </source>
</evidence>
<dbReference type="GO" id="GO:0000272">
    <property type="term" value="P:polysaccharide catabolic process"/>
    <property type="evidence" value="ECO:0007669"/>
    <property type="project" value="UniProtKB-KW"/>
</dbReference>
<evidence type="ECO:0000256" key="13">
    <source>
        <dbReference type="ARBA" id="ARBA00039082"/>
    </source>
</evidence>
<keyword evidence="10" id="KW-0624">Polysaccharide degradation</keyword>
<keyword evidence="6" id="KW-0325">Glycoprotein</keyword>
<keyword evidence="4 14" id="KW-0732">Signal</keyword>
<dbReference type="InterPro" id="IPR002022">
    <property type="entry name" value="Pec_lyase"/>
</dbReference>
<evidence type="ECO:0000256" key="2">
    <source>
        <dbReference type="ARBA" id="ARBA00010980"/>
    </source>
</evidence>
<dbReference type="GO" id="GO:0071555">
    <property type="term" value="P:cell wall organization"/>
    <property type="evidence" value="ECO:0007669"/>
    <property type="project" value="UniProtKB-KW"/>
</dbReference>
<evidence type="ECO:0000256" key="9">
    <source>
        <dbReference type="ARBA" id="ARBA00023316"/>
    </source>
</evidence>
<dbReference type="Gene3D" id="2.160.20.10">
    <property type="entry name" value="Single-stranded right-handed beta-helix, Pectin lyase-like"/>
    <property type="match status" value="2"/>
</dbReference>
<dbReference type="PANTHER" id="PTHR31683">
    <property type="entry name" value="PECTATE LYASE 18-RELATED"/>
    <property type="match status" value="1"/>
</dbReference>
<dbReference type="Pfam" id="PF00544">
    <property type="entry name" value="Pectate_lyase_4"/>
    <property type="match status" value="1"/>
</dbReference>
<feature type="domain" description="Pectate lyase" evidence="15">
    <location>
        <begin position="86"/>
        <end position="156"/>
    </location>
</feature>
<name>A0AAN5BZK6_ASPOZ</name>
<evidence type="ECO:0000256" key="4">
    <source>
        <dbReference type="ARBA" id="ARBA00022729"/>
    </source>
</evidence>
<feature type="chain" id="PRO_5043028323" description="pectin lyase" evidence="14">
    <location>
        <begin position="18"/>
        <end position="322"/>
    </location>
</feature>
<evidence type="ECO:0000313" key="16">
    <source>
        <dbReference type="EMBL" id="GMG33014.1"/>
    </source>
</evidence>
<evidence type="ECO:0000256" key="8">
    <source>
        <dbReference type="ARBA" id="ARBA00023277"/>
    </source>
</evidence>
<proteinExistence type="inferred from homology"/>
<dbReference type="SUPFAM" id="SSF51126">
    <property type="entry name" value="Pectin lyase-like"/>
    <property type="match status" value="1"/>
</dbReference>
<dbReference type="InterPro" id="IPR012334">
    <property type="entry name" value="Pectin_lyas_fold"/>
</dbReference>
<evidence type="ECO:0000256" key="6">
    <source>
        <dbReference type="ARBA" id="ARBA00023180"/>
    </source>
</evidence>
<dbReference type="EC" id="4.2.2.10" evidence="13"/>
<keyword evidence="3" id="KW-0964">Secreted</keyword>
<evidence type="ECO:0000313" key="17">
    <source>
        <dbReference type="Proteomes" id="UP001165205"/>
    </source>
</evidence>
<organism evidence="16 17">
    <name type="scientific">Aspergillus oryzae</name>
    <name type="common">Yellow koji mold</name>
    <dbReference type="NCBI Taxonomy" id="5062"/>
    <lineage>
        <taxon>Eukaryota</taxon>
        <taxon>Fungi</taxon>
        <taxon>Dikarya</taxon>
        <taxon>Ascomycota</taxon>
        <taxon>Pezizomycotina</taxon>
        <taxon>Eurotiomycetes</taxon>
        <taxon>Eurotiomycetidae</taxon>
        <taxon>Eurotiales</taxon>
        <taxon>Aspergillaceae</taxon>
        <taxon>Aspergillus</taxon>
        <taxon>Aspergillus subgen. Circumdati</taxon>
    </lineage>
</organism>
<dbReference type="GO" id="GO:0005576">
    <property type="term" value="C:extracellular region"/>
    <property type="evidence" value="ECO:0007669"/>
    <property type="project" value="UniProtKB-SubCell"/>
</dbReference>
<gene>
    <name evidence="16" type="ORF">Aory04_000861500</name>
</gene>
<evidence type="ECO:0000256" key="11">
    <source>
        <dbReference type="ARBA" id="ARBA00036818"/>
    </source>
</evidence>
<evidence type="ECO:0000256" key="3">
    <source>
        <dbReference type="ARBA" id="ARBA00022525"/>
    </source>
</evidence>
<sequence>MKPFLLLSSLLASSALGSNLSTKVYGKPAGFAYSVTGGGNTTPAVPANVAQLLDWLTDSKPRDAIETDFGWCGDRTPVDCTYPNTTTIDVASNKTIVGLGAKGVIRGSGLGLVNGASNVIVQNIHITDINPGYVWGGDAIYMNGCDFIWIDHVKISLVDRQMISMGYESGHAFSVTPEPAILLEGNVFYDVARPTEPGNGYGMFITNSSTVSTCDSAMKRPCQENLLTGSGDLSPYTTHNVTSLQTIADAGEQNINIMPVSQVRAYVLANAGIGKVGFNSTVTPTVSPSSSVMTPPATVAPYQVHKDNSHGHQYVRFHHRRP</sequence>
<keyword evidence="5" id="KW-1015">Disulfide bond</keyword>
<keyword evidence="9" id="KW-0961">Cell wall biogenesis/degradation</keyword>
<feature type="signal peptide" evidence="14">
    <location>
        <begin position="1"/>
        <end position="17"/>
    </location>
</feature>
<comment type="function">
    <text evidence="12">Pectinolytic enzymes consist of four classes of enzymes: pectin lyase, polygalacturonase, pectin methylesterase and rhamnogalacturonase. Among pectinolytic enzymes, pectin lyase is the most important in depolymerization of pectin, since it cleaves internal glycosidic bonds of highly methylated pectins.</text>
</comment>
<evidence type="ECO:0000256" key="14">
    <source>
        <dbReference type="SAM" id="SignalP"/>
    </source>
</evidence>
<dbReference type="InterPro" id="IPR045032">
    <property type="entry name" value="PEL"/>
</dbReference>
<keyword evidence="7" id="KW-0456">Lyase</keyword>
<comment type="similarity">
    <text evidence="2">Belongs to the polysaccharide lyase 1 family.</text>
</comment>
<evidence type="ECO:0000256" key="10">
    <source>
        <dbReference type="ARBA" id="ARBA00023326"/>
    </source>
</evidence>
<evidence type="ECO:0000259" key="15">
    <source>
        <dbReference type="Pfam" id="PF00544"/>
    </source>
</evidence>
<evidence type="ECO:0000256" key="7">
    <source>
        <dbReference type="ARBA" id="ARBA00023239"/>
    </source>
</evidence>
<dbReference type="Proteomes" id="UP001165205">
    <property type="component" value="Unassembled WGS sequence"/>
</dbReference>
<keyword evidence="8" id="KW-0119">Carbohydrate metabolism</keyword>
<accession>A0AAN5BZK6</accession>
<dbReference type="EMBL" id="BSYA01000110">
    <property type="protein sequence ID" value="GMG33014.1"/>
    <property type="molecule type" value="Genomic_DNA"/>
</dbReference>
<comment type="subcellular location">
    <subcellularLocation>
        <location evidence="1">Secreted</location>
    </subcellularLocation>
</comment>
<dbReference type="GO" id="GO:0030570">
    <property type="term" value="F:pectate lyase activity"/>
    <property type="evidence" value="ECO:0007669"/>
    <property type="project" value="InterPro"/>
</dbReference>
<reference evidence="16" key="1">
    <citation type="submission" date="2023-04" db="EMBL/GenBank/DDBJ databases">
        <title>Aspergillus oryzae NBRC 4228.</title>
        <authorList>
            <person name="Ichikawa N."/>
            <person name="Sato H."/>
            <person name="Tonouchi N."/>
        </authorList>
    </citation>
    <scope>NUCLEOTIDE SEQUENCE</scope>
    <source>
        <strain evidence="16">NBRC 4228</strain>
    </source>
</reference>
<dbReference type="InterPro" id="IPR011050">
    <property type="entry name" value="Pectin_lyase_fold/virulence"/>
</dbReference>
<evidence type="ECO:0000256" key="12">
    <source>
        <dbReference type="ARBA" id="ARBA00037631"/>
    </source>
</evidence>
<evidence type="ECO:0000256" key="5">
    <source>
        <dbReference type="ARBA" id="ARBA00023157"/>
    </source>
</evidence>
<comment type="catalytic activity">
    <reaction evidence="11">
        <text>Eliminative cleavage of (1-&gt;4)-alpha-D-galacturonan methyl ester to give oligosaccharides with 4-deoxy-6-O-methyl-alpha-D-galact-4-enuronosyl groups at their non-reducing ends.</text>
        <dbReference type="EC" id="4.2.2.10"/>
    </reaction>
</comment>
<dbReference type="PANTHER" id="PTHR31683:SF67">
    <property type="entry name" value="PECTIN LYASE F-RELATED"/>
    <property type="match status" value="1"/>
</dbReference>